<reference evidence="1" key="1">
    <citation type="submission" date="2022-08" db="EMBL/GenBank/DDBJ databases">
        <title>Alicyclobacillus fastidiosus DSM 17978, complete genome.</title>
        <authorList>
            <person name="Wang Q."/>
            <person name="Cai R."/>
            <person name="Wang Z."/>
        </authorList>
    </citation>
    <scope>NUCLEOTIDE SEQUENCE</scope>
    <source>
        <strain evidence="1">DSM 17978</strain>
        <plasmid evidence="1">unnamed3</plasmid>
    </source>
</reference>
<keyword evidence="2" id="KW-1185">Reference proteome</keyword>
<gene>
    <name evidence="1" type="ORF">NZD89_29205</name>
</gene>
<organism evidence="1 2">
    <name type="scientific">Alicyclobacillus fastidiosus</name>
    <dbReference type="NCBI Taxonomy" id="392011"/>
    <lineage>
        <taxon>Bacteria</taxon>
        <taxon>Bacillati</taxon>
        <taxon>Bacillota</taxon>
        <taxon>Bacilli</taxon>
        <taxon>Bacillales</taxon>
        <taxon>Alicyclobacillaceae</taxon>
        <taxon>Alicyclobacillus</taxon>
    </lineage>
</organism>
<protein>
    <recommendedName>
        <fullName evidence="3">Secreted protein</fullName>
    </recommendedName>
</protein>
<sequence>MMWSVLLQPVVLAAVERQGEALGWLPSPLGWRPSMALQTRQKRRRSRVRDTAAGRRRCGYLAENLALTDR</sequence>
<evidence type="ECO:0000313" key="2">
    <source>
        <dbReference type="Proteomes" id="UP001164761"/>
    </source>
</evidence>
<geneLocation type="plasmid" evidence="1 2">
    <name>unnamed3</name>
</geneLocation>
<keyword evidence="1" id="KW-0614">Plasmid</keyword>
<accession>A0ABY6ZPY9</accession>
<dbReference type="Proteomes" id="UP001164761">
    <property type="component" value="Plasmid unnamed3"/>
</dbReference>
<evidence type="ECO:0000313" key="1">
    <source>
        <dbReference type="EMBL" id="WAH45038.1"/>
    </source>
</evidence>
<dbReference type="EMBL" id="CP104070">
    <property type="protein sequence ID" value="WAH45038.1"/>
    <property type="molecule type" value="Genomic_DNA"/>
</dbReference>
<evidence type="ECO:0008006" key="3">
    <source>
        <dbReference type="Google" id="ProtNLM"/>
    </source>
</evidence>
<name>A0ABY6ZPY9_9BACL</name>
<dbReference type="RefSeq" id="WP_162274079.1">
    <property type="nucleotide sequence ID" value="NZ_CP104070.1"/>
</dbReference>
<proteinExistence type="predicted"/>